<dbReference type="InterPro" id="IPR044492">
    <property type="entry name" value="P_typ_ATPase_HD_dom"/>
</dbReference>
<keyword evidence="6" id="KW-0472">Membrane</keyword>
<feature type="domain" description="P-type ATPase A" evidence="10">
    <location>
        <begin position="193"/>
        <end position="291"/>
    </location>
</feature>
<dbReference type="EC" id="7.2.2.12" evidence="7"/>
<dbReference type="PANTHER" id="PTHR48085:SF5">
    <property type="entry name" value="CADMIUM_ZINC-TRANSPORTING ATPASE HMA4-RELATED"/>
    <property type="match status" value="1"/>
</dbReference>
<keyword evidence="9" id="KW-1003">Cell membrane</keyword>
<dbReference type="InterPro" id="IPR027256">
    <property type="entry name" value="P-typ_ATPase_IB"/>
</dbReference>
<dbReference type="GO" id="GO:0005886">
    <property type="term" value="C:plasma membrane"/>
    <property type="evidence" value="ECO:0007669"/>
    <property type="project" value="UniProtKB-SubCell"/>
</dbReference>
<keyword evidence="4" id="KW-1278">Translocase</keyword>
<dbReference type="Proteomes" id="UP000234271">
    <property type="component" value="Chromosome"/>
</dbReference>
<dbReference type="EMBL" id="CP018889">
    <property type="protein sequence ID" value="AUI67298.1"/>
    <property type="molecule type" value="Genomic_DNA"/>
</dbReference>
<dbReference type="OrthoDB" id="9814270at2"/>
<dbReference type="InterPro" id="IPR051014">
    <property type="entry name" value="Cation_Transport_ATPase_IB"/>
</dbReference>
<dbReference type="SFLD" id="SFLDS00003">
    <property type="entry name" value="Haloacid_Dehalogenase"/>
    <property type="match status" value="1"/>
</dbReference>
<dbReference type="SFLD" id="SFLDF00027">
    <property type="entry name" value="p-type_atpase"/>
    <property type="match status" value="1"/>
</dbReference>
<dbReference type="GO" id="GO:0005524">
    <property type="term" value="F:ATP binding"/>
    <property type="evidence" value="ECO:0007669"/>
    <property type="project" value="UniProtKB-UniRule"/>
</dbReference>
<keyword evidence="3" id="KW-0812">Transmembrane</keyword>
<evidence type="ECO:0000313" key="12">
    <source>
        <dbReference type="Proteomes" id="UP000234271"/>
    </source>
</evidence>
<dbReference type="InterPro" id="IPR023214">
    <property type="entry name" value="HAD_sf"/>
</dbReference>
<sequence length="695" mass="75734">MSIELVHELPRRLRFKSIRLANRKLDHLHLEASLSSLSGVRSVRLNPIAGSVVVNYDGQASHRMAIFRWFKERFADAITITLPDGEYNEVTPSPAGIFVAGLSLLSLPLLKPTARRLLTYAVVAPTIWHGTTVLFTRGIKVEVLDSLAIGLAASRGEYFTAVATQGLLNLGEYLEHKTERHSDALLRYLLKPLPTQAWVERDGALLQIDCSELIAGDCIEVGTGDMIAIDGKVIGGNAAVNQASVTGESLAVRKEMGDKVLSGTVIEEGRLRIHVTRVGSETTTARIAHFIENSLQQQSKTQCLAEDLANKRVYITLGLGTAVYLLTRDIDRLASVFLVDYACALKLGTPVAIKSAMYHGAKQGLLFRGGQAIENLAEADTFVFDKTGTLTSGLLEVTDIKTFFPKDWQPDRLLALVASIEEHATHPIANAIVQFARQEKIGHIEHEEVDYLIAHGLTTHVNGQRVAIGSRHFLEEHEKVSFKRFNRTISNLLKQGKTLLYIAMDNHPLGVVALRDHLRPEAKTVIHHLRQLGIQQIVMLTGDQHDKAMALGTELGIDHVYADCQPEDKAKVVKQLTAQGYKVAFVGDGVNDAPALISAMVGIAMPKGADLARATADVVLLNDDLATIVEAKALSKATMQLIHWHFNLSTAINTGLTIGAVSGVVSPILSALLHNGTTIGILLNAMAGARYKQFR</sequence>
<accession>A0A2N9YA27</accession>
<proteinExistence type="inferred from homology"/>
<dbReference type="InterPro" id="IPR018303">
    <property type="entry name" value="ATPase_P-typ_P_site"/>
</dbReference>
<dbReference type="Gene3D" id="2.70.150.10">
    <property type="entry name" value="Calcium-transporting ATPase, cytoplasmic transduction domain A"/>
    <property type="match status" value="1"/>
</dbReference>
<dbReference type="RefSeq" id="WP_062150242.1">
    <property type="nucleotide sequence ID" value="NZ_CP012373.2"/>
</dbReference>
<dbReference type="InterPro" id="IPR023299">
    <property type="entry name" value="ATPase_P-typ_cyto_dom_N"/>
</dbReference>
<keyword evidence="5" id="KW-1133">Transmembrane helix</keyword>
<dbReference type="PRINTS" id="PR00119">
    <property type="entry name" value="CATATPASE"/>
</dbReference>
<dbReference type="PANTHER" id="PTHR48085">
    <property type="entry name" value="CADMIUM/ZINC-TRANSPORTING ATPASE HMA2-RELATED"/>
    <property type="match status" value="1"/>
</dbReference>
<dbReference type="NCBIfam" id="TIGR01494">
    <property type="entry name" value="ATPase_P-type"/>
    <property type="match status" value="1"/>
</dbReference>
<dbReference type="SFLD" id="SFLDG00002">
    <property type="entry name" value="C1.7:_P-type_atpase_like"/>
    <property type="match status" value="1"/>
</dbReference>
<dbReference type="STRING" id="288004.AL038_05610"/>
<dbReference type="InterPro" id="IPR001757">
    <property type="entry name" value="P_typ_ATPase"/>
</dbReference>
<dbReference type="PROSITE" id="PS01229">
    <property type="entry name" value="COF_2"/>
    <property type="match status" value="1"/>
</dbReference>
<evidence type="ECO:0000256" key="2">
    <source>
        <dbReference type="ARBA" id="ARBA00006024"/>
    </source>
</evidence>
<dbReference type="KEGG" id="blep:AL038_05610"/>
<dbReference type="SUPFAM" id="SSF81653">
    <property type="entry name" value="Calcium ATPase, transduction domain A"/>
    <property type="match status" value="1"/>
</dbReference>
<evidence type="ECO:0000256" key="6">
    <source>
        <dbReference type="ARBA" id="ARBA00023136"/>
    </source>
</evidence>
<reference evidence="12" key="1">
    <citation type="submission" date="2016-12" db="EMBL/GenBank/DDBJ databases">
        <title>Complete Genome Sequence of Beggiatoa leptomitiformis D-401.</title>
        <authorList>
            <person name="Fomenkov A."/>
            <person name="Vincze T."/>
            <person name="Grabovich M."/>
            <person name="Anton B.P."/>
            <person name="Dubinina G."/>
            <person name="Orlova M."/>
            <person name="Belousova E."/>
            <person name="Roberts R.J."/>
        </authorList>
    </citation>
    <scope>NUCLEOTIDE SEQUENCE [LARGE SCALE GENOMIC DNA]</scope>
    <source>
        <strain evidence="12">D-401</strain>
    </source>
</reference>
<dbReference type="Pfam" id="PF00122">
    <property type="entry name" value="E1-E2_ATPase"/>
    <property type="match status" value="1"/>
</dbReference>
<evidence type="ECO:0000259" key="10">
    <source>
        <dbReference type="Pfam" id="PF00122"/>
    </source>
</evidence>
<dbReference type="GO" id="GO:0046872">
    <property type="term" value="F:metal ion binding"/>
    <property type="evidence" value="ECO:0007669"/>
    <property type="project" value="UniProtKB-KW"/>
</dbReference>
<dbReference type="Pfam" id="PF00702">
    <property type="entry name" value="Hydrolase"/>
    <property type="match status" value="1"/>
</dbReference>
<evidence type="ECO:0000256" key="1">
    <source>
        <dbReference type="ARBA" id="ARBA00004370"/>
    </source>
</evidence>
<dbReference type="Gene3D" id="3.40.50.1000">
    <property type="entry name" value="HAD superfamily/HAD-like"/>
    <property type="match status" value="1"/>
</dbReference>
<dbReference type="GO" id="GO:0016463">
    <property type="term" value="F:P-type zinc transporter activity"/>
    <property type="evidence" value="ECO:0007669"/>
    <property type="project" value="UniProtKB-EC"/>
</dbReference>
<evidence type="ECO:0000256" key="9">
    <source>
        <dbReference type="RuleBase" id="RU362081"/>
    </source>
</evidence>
<organism evidence="11 12">
    <name type="scientific">Beggiatoa leptomitoformis</name>
    <dbReference type="NCBI Taxonomy" id="288004"/>
    <lineage>
        <taxon>Bacteria</taxon>
        <taxon>Pseudomonadati</taxon>
        <taxon>Pseudomonadota</taxon>
        <taxon>Gammaproteobacteria</taxon>
        <taxon>Thiotrichales</taxon>
        <taxon>Thiotrichaceae</taxon>
        <taxon>Beggiatoa</taxon>
    </lineage>
</organism>
<protein>
    <recommendedName>
        <fullName evidence="7">P-type Zn(2+) transporter</fullName>
        <ecNumber evidence="7">7.2.2.12</ecNumber>
    </recommendedName>
</protein>
<evidence type="ECO:0000256" key="8">
    <source>
        <dbReference type="ARBA" id="ARBA00047308"/>
    </source>
</evidence>
<dbReference type="InterPro" id="IPR008250">
    <property type="entry name" value="ATPase_P-typ_transduc_dom_A_sf"/>
</dbReference>
<dbReference type="Pfam" id="PF19991">
    <property type="entry name" value="HMA_2"/>
    <property type="match status" value="1"/>
</dbReference>
<keyword evidence="12" id="KW-1185">Reference proteome</keyword>
<comment type="similarity">
    <text evidence="2 9">Belongs to the cation transport ATPase (P-type) (TC 3.A.3) family. Type IB subfamily.</text>
</comment>
<evidence type="ECO:0000256" key="5">
    <source>
        <dbReference type="ARBA" id="ARBA00022989"/>
    </source>
</evidence>
<dbReference type="Gene3D" id="3.40.1110.10">
    <property type="entry name" value="Calcium-transporting ATPase, cytoplasmic domain N"/>
    <property type="match status" value="1"/>
</dbReference>
<keyword evidence="9" id="KW-0067">ATP-binding</keyword>
<evidence type="ECO:0000313" key="11">
    <source>
        <dbReference type="EMBL" id="AUI67298.1"/>
    </source>
</evidence>
<name>A0A2N9YA27_9GAMM</name>
<dbReference type="InterPro" id="IPR059000">
    <property type="entry name" value="ATPase_P-type_domA"/>
</dbReference>
<dbReference type="GO" id="GO:0016887">
    <property type="term" value="F:ATP hydrolysis activity"/>
    <property type="evidence" value="ECO:0007669"/>
    <property type="project" value="InterPro"/>
</dbReference>
<evidence type="ECO:0000256" key="4">
    <source>
        <dbReference type="ARBA" id="ARBA00022967"/>
    </source>
</evidence>
<dbReference type="SUPFAM" id="SSF56784">
    <property type="entry name" value="HAD-like"/>
    <property type="match status" value="1"/>
</dbReference>
<comment type="catalytic activity">
    <reaction evidence="8">
        <text>Zn(2+)(in) + ATP + H2O = Zn(2+)(out) + ADP + phosphate + H(+)</text>
        <dbReference type="Rhea" id="RHEA:20621"/>
        <dbReference type="ChEBI" id="CHEBI:15377"/>
        <dbReference type="ChEBI" id="CHEBI:15378"/>
        <dbReference type="ChEBI" id="CHEBI:29105"/>
        <dbReference type="ChEBI" id="CHEBI:30616"/>
        <dbReference type="ChEBI" id="CHEBI:43474"/>
        <dbReference type="ChEBI" id="CHEBI:456216"/>
        <dbReference type="EC" id="7.2.2.12"/>
    </reaction>
</comment>
<evidence type="ECO:0000256" key="3">
    <source>
        <dbReference type="ARBA" id="ARBA00022692"/>
    </source>
</evidence>
<evidence type="ECO:0000256" key="7">
    <source>
        <dbReference type="ARBA" id="ARBA00039097"/>
    </source>
</evidence>
<keyword evidence="9" id="KW-0479">Metal-binding</keyword>
<dbReference type="PROSITE" id="PS00154">
    <property type="entry name" value="ATPASE_E1_E2"/>
    <property type="match status" value="1"/>
</dbReference>
<comment type="subcellular location">
    <subcellularLocation>
        <location evidence="9">Cell membrane</location>
    </subcellularLocation>
    <subcellularLocation>
        <location evidence="1">Membrane</location>
    </subcellularLocation>
</comment>
<keyword evidence="9" id="KW-0547">Nucleotide-binding</keyword>
<dbReference type="NCBIfam" id="TIGR01525">
    <property type="entry name" value="ATPase-IB_hvy"/>
    <property type="match status" value="1"/>
</dbReference>
<dbReference type="InterPro" id="IPR036412">
    <property type="entry name" value="HAD-like_sf"/>
</dbReference>
<gene>
    <name evidence="11" type="ORF">BLE401_00365</name>
</gene>
<dbReference type="AlphaFoldDB" id="A0A2N9YA27"/>